<name>N1U9T8_9LEPT</name>
<dbReference type="AlphaFoldDB" id="N1U9T8"/>
<evidence type="ECO:0000313" key="2">
    <source>
        <dbReference type="Proteomes" id="UP000012249"/>
    </source>
</evidence>
<reference evidence="1 2" key="1">
    <citation type="submission" date="2013-02" db="EMBL/GenBank/DDBJ databases">
        <authorList>
            <person name="Harkins D.M."/>
            <person name="Durkin A.S."/>
            <person name="Brinkac L.M."/>
            <person name="Haft D.H."/>
            <person name="Selengut J.D."/>
            <person name="Sanka R."/>
            <person name="DePew J."/>
            <person name="Purushe J."/>
            <person name="Haake D.A."/>
            <person name="Matsunaga J."/>
            <person name="Vinetz J.M."/>
            <person name="Sutton G.G."/>
            <person name="Nierman W.C."/>
            <person name="Fouts D.E."/>
        </authorList>
    </citation>
    <scope>NUCLEOTIDE SEQUENCE [LARGE SCALE GENOMIC DNA]</scope>
    <source>
        <strain evidence="1 2">Ecochallenge</strain>
    </source>
</reference>
<proteinExistence type="predicted"/>
<dbReference type="EMBL" id="AHMI02000123">
    <property type="protein sequence ID" value="EMY14961.1"/>
    <property type="molecule type" value="Genomic_DNA"/>
</dbReference>
<sequence length="274" mass="31992">MCIHQDRLFVFSAGYIEKGGKFSLSVYDITSNSEIVFLKELDSEIIPSNEKYNPDMKSFGKDCSILITGDYLLFSCASLGYEGLRGFEFRVYNIQTLECFDNLPIERDWPKAARLFENEVLQYVEKDLLKISVIENTLRVQSIFKWGERENGHGVYAKKSNFLYLSKDHDRLIYTYDDKGKQLSKIKAPGSAMYIGKIWIWENILIMDDGYFFFIHSDGSLVSLKSDWKPKDALITDRRNKLTFHENKILVPRLIRDKALDKTFEFQIFDMVLK</sequence>
<accession>N1U9T8</accession>
<organism evidence="1 2">
    <name type="scientific">Leptospira weilii str. Ecochallenge</name>
    <dbReference type="NCBI Taxonomy" id="1049986"/>
    <lineage>
        <taxon>Bacteria</taxon>
        <taxon>Pseudomonadati</taxon>
        <taxon>Spirochaetota</taxon>
        <taxon>Spirochaetia</taxon>
        <taxon>Leptospirales</taxon>
        <taxon>Leptospiraceae</taxon>
        <taxon>Leptospira</taxon>
    </lineage>
</organism>
<evidence type="ECO:0008006" key="3">
    <source>
        <dbReference type="Google" id="ProtNLM"/>
    </source>
</evidence>
<dbReference type="Proteomes" id="UP000012249">
    <property type="component" value="Unassembled WGS sequence"/>
</dbReference>
<protein>
    <recommendedName>
        <fullName evidence="3">6-bladed beta-propeller</fullName>
    </recommendedName>
</protein>
<comment type="caution">
    <text evidence="1">The sequence shown here is derived from an EMBL/GenBank/DDBJ whole genome shotgun (WGS) entry which is preliminary data.</text>
</comment>
<dbReference type="SUPFAM" id="SSF101908">
    <property type="entry name" value="Putative isomerase YbhE"/>
    <property type="match status" value="1"/>
</dbReference>
<gene>
    <name evidence="1" type="ORF">LEP1GSC043_0134</name>
</gene>
<evidence type="ECO:0000313" key="1">
    <source>
        <dbReference type="EMBL" id="EMY14961.1"/>
    </source>
</evidence>